<feature type="transmembrane region" description="Helical" evidence="8">
    <location>
        <begin position="28"/>
        <end position="45"/>
    </location>
</feature>
<keyword evidence="5 8" id="KW-0812">Transmembrane</keyword>
<dbReference type="GO" id="GO:0005886">
    <property type="term" value="C:plasma membrane"/>
    <property type="evidence" value="ECO:0007669"/>
    <property type="project" value="UniProtKB-SubCell"/>
</dbReference>
<dbReference type="EMBL" id="JAMQJZ010000007">
    <property type="protein sequence ID" value="MDC3420857.1"/>
    <property type="molecule type" value="Genomic_DNA"/>
</dbReference>
<accession>A0A9X3WJE3</accession>
<dbReference type="AlphaFoldDB" id="A0A9X3WJE3"/>
<evidence type="ECO:0000256" key="5">
    <source>
        <dbReference type="ARBA" id="ARBA00022692"/>
    </source>
</evidence>
<evidence type="ECO:0000256" key="2">
    <source>
        <dbReference type="ARBA" id="ARBA00006228"/>
    </source>
</evidence>
<reference evidence="9" key="1">
    <citation type="submission" date="2022-06" db="EMBL/GenBank/DDBJ databases">
        <title>Aquibacillus sp. a new bacterium isolated from soil saline samples.</title>
        <authorList>
            <person name="Galisteo C."/>
            <person name="De La Haba R."/>
            <person name="Sanchez-Porro C."/>
            <person name="Ventosa A."/>
        </authorList>
    </citation>
    <scope>NUCLEOTIDE SEQUENCE</scope>
    <source>
        <strain evidence="9">JCM 12387</strain>
    </source>
</reference>
<gene>
    <name evidence="9" type="ORF">NC661_10795</name>
</gene>
<keyword evidence="3" id="KW-0813">Transport</keyword>
<dbReference type="Pfam" id="PF01899">
    <property type="entry name" value="MNHE"/>
    <property type="match status" value="1"/>
</dbReference>
<keyword evidence="10" id="KW-1185">Reference proteome</keyword>
<keyword evidence="4" id="KW-1003">Cell membrane</keyword>
<evidence type="ECO:0000256" key="7">
    <source>
        <dbReference type="ARBA" id="ARBA00023136"/>
    </source>
</evidence>
<sequence>MALQILLNIGLAIIWMLLTNHYSFSHFVIGYIVGVILLYIFRRFLQFDFYMSRVIAAIKLLLIFMKEMILSNIQVAMLILRPKLKMNPGVIAYPTELKSGLEVTLLSSLITLTPGTLVMAFSDDERTIYIHTLDIDDKDKIINEIKTNFEKVIMEVTH</sequence>
<feature type="transmembrane region" description="Helical" evidence="8">
    <location>
        <begin position="100"/>
        <end position="121"/>
    </location>
</feature>
<dbReference type="PANTHER" id="PTHR34584">
    <property type="entry name" value="NA(+)/H(+) ANTIPORTER SUBUNIT E1"/>
    <property type="match status" value="1"/>
</dbReference>
<dbReference type="PANTHER" id="PTHR34584:SF1">
    <property type="entry name" value="NA(+)_H(+) ANTIPORTER SUBUNIT E1"/>
    <property type="match status" value="1"/>
</dbReference>
<proteinExistence type="inferred from homology"/>
<dbReference type="Proteomes" id="UP001145072">
    <property type="component" value="Unassembled WGS sequence"/>
</dbReference>
<evidence type="ECO:0000256" key="6">
    <source>
        <dbReference type="ARBA" id="ARBA00022989"/>
    </source>
</evidence>
<keyword evidence="3" id="KW-0050">Antiport</keyword>
<comment type="caution">
    <text evidence="9">The sequence shown here is derived from an EMBL/GenBank/DDBJ whole genome shotgun (WGS) entry which is preliminary data.</text>
</comment>
<comment type="similarity">
    <text evidence="2">Belongs to the CPA3 antiporters (TC 2.A.63) subunit E family.</text>
</comment>
<feature type="transmembrane region" description="Helical" evidence="8">
    <location>
        <begin position="5"/>
        <end position="22"/>
    </location>
</feature>
<evidence type="ECO:0000256" key="4">
    <source>
        <dbReference type="ARBA" id="ARBA00022475"/>
    </source>
</evidence>
<evidence type="ECO:0000313" key="9">
    <source>
        <dbReference type="EMBL" id="MDC3420857.1"/>
    </source>
</evidence>
<feature type="transmembrane region" description="Helical" evidence="8">
    <location>
        <begin position="57"/>
        <end position="80"/>
    </location>
</feature>
<name>A0A9X3WJE3_9BACI</name>
<dbReference type="NCBIfam" id="NF009292">
    <property type="entry name" value="PRK12651.1-3"/>
    <property type="match status" value="1"/>
</dbReference>
<keyword evidence="7 8" id="KW-0472">Membrane</keyword>
<keyword evidence="6 8" id="KW-1133">Transmembrane helix</keyword>
<evidence type="ECO:0000256" key="1">
    <source>
        <dbReference type="ARBA" id="ARBA00004651"/>
    </source>
</evidence>
<evidence type="ECO:0000256" key="8">
    <source>
        <dbReference type="SAM" id="Phobius"/>
    </source>
</evidence>
<dbReference type="GO" id="GO:0015297">
    <property type="term" value="F:antiporter activity"/>
    <property type="evidence" value="ECO:0007669"/>
    <property type="project" value="UniProtKB-KW"/>
</dbReference>
<evidence type="ECO:0000256" key="3">
    <source>
        <dbReference type="ARBA" id="ARBA00022449"/>
    </source>
</evidence>
<protein>
    <submittedName>
        <fullName evidence="9">Na+/H+ antiporter subunit E</fullName>
    </submittedName>
</protein>
<comment type="subcellular location">
    <subcellularLocation>
        <location evidence="1">Cell membrane</location>
        <topology evidence="1">Multi-pass membrane protein</topology>
    </subcellularLocation>
</comment>
<dbReference type="InterPro" id="IPR002758">
    <property type="entry name" value="Cation_antiport_E"/>
</dbReference>
<dbReference type="GO" id="GO:0008324">
    <property type="term" value="F:monoatomic cation transmembrane transporter activity"/>
    <property type="evidence" value="ECO:0007669"/>
    <property type="project" value="InterPro"/>
</dbReference>
<organism evidence="9 10">
    <name type="scientific">Aquibacillus koreensis</name>
    <dbReference type="NCBI Taxonomy" id="279446"/>
    <lineage>
        <taxon>Bacteria</taxon>
        <taxon>Bacillati</taxon>
        <taxon>Bacillota</taxon>
        <taxon>Bacilli</taxon>
        <taxon>Bacillales</taxon>
        <taxon>Bacillaceae</taxon>
        <taxon>Aquibacillus</taxon>
    </lineage>
</organism>
<dbReference type="RefSeq" id="WP_259872329.1">
    <property type="nucleotide sequence ID" value="NZ_JAMQJZ010000007.1"/>
</dbReference>
<evidence type="ECO:0000313" key="10">
    <source>
        <dbReference type="Proteomes" id="UP001145072"/>
    </source>
</evidence>
<dbReference type="PIRSF" id="PIRSF019239">
    <property type="entry name" value="MrpE"/>
    <property type="match status" value="1"/>
</dbReference>